<gene>
    <name evidence="1" type="ORF">PHO31112_01527</name>
</gene>
<sequence length="42" mass="4607">MTMSYFIFVTQERHAASAAHARQAGHRGERAATVFANATRVS</sequence>
<evidence type="ECO:0000313" key="2">
    <source>
        <dbReference type="Proteomes" id="UP000343317"/>
    </source>
</evidence>
<keyword evidence="2" id="KW-1185">Reference proteome</keyword>
<reference evidence="1 2" key="1">
    <citation type="submission" date="2019-08" db="EMBL/GenBank/DDBJ databases">
        <authorList>
            <person name="Peeters C."/>
        </authorList>
    </citation>
    <scope>NUCLEOTIDE SEQUENCE [LARGE SCALE GENOMIC DNA]</scope>
    <source>
        <strain evidence="1 2">LMG 31112</strain>
    </source>
</reference>
<protein>
    <submittedName>
        <fullName evidence="1">Uncharacterized protein</fullName>
    </submittedName>
</protein>
<dbReference type="EMBL" id="CABPSM010000003">
    <property type="protein sequence ID" value="VVD89270.1"/>
    <property type="molecule type" value="Genomic_DNA"/>
</dbReference>
<dbReference type="AlphaFoldDB" id="A0A5E4TN02"/>
<dbReference type="Proteomes" id="UP000343317">
    <property type="component" value="Unassembled WGS sequence"/>
</dbReference>
<evidence type="ECO:0000313" key="1">
    <source>
        <dbReference type="EMBL" id="VVD89270.1"/>
    </source>
</evidence>
<accession>A0A5E4TN02</accession>
<proteinExistence type="predicted"/>
<name>A0A5E4TN02_9BURK</name>
<organism evidence="1 2">
    <name type="scientific">Pandoraea horticolens</name>
    <dbReference type="NCBI Taxonomy" id="2508298"/>
    <lineage>
        <taxon>Bacteria</taxon>
        <taxon>Pseudomonadati</taxon>
        <taxon>Pseudomonadota</taxon>
        <taxon>Betaproteobacteria</taxon>
        <taxon>Burkholderiales</taxon>
        <taxon>Burkholderiaceae</taxon>
        <taxon>Pandoraea</taxon>
    </lineage>
</organism>